<sequence>MASSVPVPSSPQLCDYCHQKPKFSNHAYCSKTCAGLAATLCNHCHKKPKFQNFDYCGKNCAALANPGGKSRNATGASTQPQAAASGGKTYSKGNASNQQQQQGASTIDPVQLASECRFHLGLPRRYDISDIHDRIASSLALIRWMRTGFHLPLSAYLEFVAQHIPQVQALLAPNSGGATNPINSSGSTVQPPTNPFVGGTAAAQSAPVNNPFINAQAQNPFANPQPQTTSNGAVPLAASSNTLPSAQPAHASTQQAAINIECLIPGCGKPVHIDAKGIKMSDYCSMRHREEAVTSGLVPPCIMCLAYPQSDTDYFCSRACREESMNKELQYDDCSGSDSE</sequence>
<evidence type="ECO:0000313" key="3">
    <source>
        <dbReference type="Proteomes" id="UP000467700"/>
    </source>
</evidence>
<evidence type="ECO:0000256" key="1">
    <source>
        <dbReference type="SAM" id="MobiDB-lite"/>
    </source>
</evidence>
<feature type="compositionally biased region" description="Polar residues" evidence="1">
    <location>
        <begin position="71"/>
        <end position="82"/>
    </location>
</feature>
<keyword evidence="3" id="KW-1185">Reference proteome</keyword>
<protein>
    <submittedName>
        <fullName evidence="2">Uncharacterized protein</fullName>
    </submittedName>
</protein>
<feature type="region of interest" description="Disordered" evidence="1">
    <location>
        <begin position="69"/>
        <end position="107"/>
    </location>
</feature>
<dbReference type="OrthoDB" id="3171385at2759"/>
<accession>A0A8S0X798</accession>
<dbReference type="EMBL" id="CACVBS010000079">
    <property type="protein sequence ID" value="CAA7269532.1"/>
    <property type="molecule type" value="Genomic_DNA"/>
</dbReference>
<feature type="compositionally biased region" description="Low complexity" evidence="1">
    <location>
        <begin position="214"/>
        <end position="227"/>
    </location>
</feature>
<feature type="compositionally biased region" description="Polar residues" evidence="1">
    <location>
        <begin position="228"/>
        <end position="238"/>
    </location>
</feature>
<feature type="region of interest" description="Disordered" evidence="1">
    <location>
        <begin position="178"/>
        <end position="200"/>
    </location>
</feature>
<proteinExistence type="predicted"/>
<organism evidence="2 3">
    <name type="scientific">Cyclocybe aegerita</name>
    <name type="common">Black poplar mushroom</name>
    <name type="synonym">Agrocybe aegerita</name>
    <dbReference type="NCBI Taxonomy" id="1973307"/>
    <lineage>
        <taxon>Eukaryota</taxon>
        <taxon>Fungi</taxon>
        <taxon>Dikarya</taxon>
        <taxon>Basidiomycota</taxon>
        <taxon>Agaricomycotina</taxon>
        <taxon>Agaricomycetes</taxon>
        <taxon>Agaricomycetidae</taxon>
        <taxon>Agaricales</taxon>
        <taxon>Agaricineae</taxon>
        <taxon>Bolbitiaceae</taxon>
        <taxon>Cyclocybe</taxon>
    </lineage>
</organism>
<feature type="region of interest" description="Disordered" evidence="1">
    <location>
        <begin position="214"/>
        <end position="238"/>
    </location>
</feature>
<name>A0A8S0X798_CYCAE</name>
<comment type="caution">
    <text evidence="2">The sequence shown here is derived from an EMBL/GenBank/DDBJ whole genome shotgun (WGS) entry which is preliminary data.</text>
</comment>
<dbReference type="Proteomes" id="UP000467700">
    <property type="component" value="Unassembled WGS sequence"/>
</dbReference>
<reference evidence="2 3" key="1">
    <citation type="submission" date="2020-01" db="EMBL/GenBank/DDBJ databases">
        <authorList>
            <person name="Gupta K D."/>
        </authorList>
    </citation>
    <scope>NUCLEOTIDE SEQUENCE [LARGE SCALE GENOMIC DNA]</scope>
</reference>
<feature type="compositionally biased region" description="Polar residues" evidence="1">
    <location>
        <begin position="178"/>
        <end position="191"/>
    </location>
</feature>
<gene>
    <name evidence="2" type="ORF">AAE3_LOCUS11989</name>
</gene>
<feature type="compositionally biased region" description="Low complexity" evidence="1">
    <location>
        <begin position="93"/>
        <end position="105"/>
    </location>
</feature>
<dbReference type="AlphaFoldDB" id="A0A8S0X798"/>
<evidence type="ECO:0000313" key="2">
    <source>
        <dbReference type="EMBL" id="CAA7269532.1"/>
    </source>
</evidence>